<evidence type="ECO:0000256" key="4">
    <source>
        <dbReference type="ARBA" id="ARBA00023163"/>
    </source>
</evidence>
<sequence length="316" mass="36619">MDQHKLQFKEDQIMKPFKQERFNIKQFQRDLEINILSKTEEKIVFEIINIDAPIANSLRRIMIAEIPTMAIHKVQVIQNTSVIPDEVLAHRLGLIPIIADPLQFIEKDDQEEYNELNSIDFTLVAKCEKKPNSKQDDPIEQQYTNTTVYSSSLIWQPKGQQAKLFAANPIRPVHSNIIIAKLRENQELNLRLICEKGLGKRHAKWSPVCTAFYKLMPQITIKNQLDNIRQEKLASICPMKVFGIKGNQIKVVNPRNCTTCRECIREANGFDKDVELNKIDNHFIFSIESVGQYEAKDIMLQAIDVFRSKVQLYIKE</sequence>
<keyword evidence="3" id="KW-0240">DNA-directed RNA polymerase</keyword>
<evidence type="ECO:0000256" key="6">
    <source>
        <dbReference type="ARBA" id="ARBA00025804"/>
    </source>
</evidence>
<dbReference type="PANTHER" id="PTHR11800">
    <property type="entry name" value="DNA-DIRECTED RNA POLYMERASE"/>
    <property type="match status" value="1"/>
</dbReference>
<gene>
    <name evidence="8" type="ORF">PPRIM_AZ9-3.1.T0270232</name>
</gene>
<dbReference type="GO" id="GO:0046983">
    <property type="term" value="F:protein dimerization activity"/>
    <property type="evidence" value="ECO:0007669"/>
    <property type="project" value="InterPro"/>
</dbReference>
<accession>A0A8S1KVN5</accession>
<reference evidence="8" key="1">
    <citation type="submission" date="2021-01" db="EMBL/GenBank/DDBJ databases">
        <authorList>
            <consortium name="Genoscope - CEA"/>
            <person name="William W."/>
        </authorList>
    </citation>
    <scope>NUCLEOTIDE SEQUENCE</scope>
</reference>
<evidence type="ECO:0000256" key="1">
    <source>
        <dbReference type="ARBA" id="ARBA00004123"/>
    </source>
</evidence>
<dbReference type="SMART" id="SM00662">
    <property type="entry name" value="RPOLD"/>
    <property type="match status" value="1"/>
</dbReference>
<dbReference type="PROSITE" id="PS00446">
    <property type="entry name" value="RNA_POL_D_30KD"/>
    <property type="match status" value="1"/>
</dbReference>
<dbReference type="InterPro" id="IPR001514">
    <property type="entry name" value="DNA-dir_RNA_pol_30-40kDasu_CS"/>
</dbReference>
<dbReference type="GO" id="GO:0005666">
    <property type="term" value="C:RNA polymerase III complex"/>
    <property type="evidence" value="ECO:0007669"/>
    <property type="project" value="TreeGrafter"/>
</dbReference>
<evidence type="ECO:0000256" key="2">
    <source>
        <dbReference type="ARBA" id="ARBA00022083"/>
    </source>
</evidence>
<dbReference type="AlphaFoldDB" id="A0A8S1KVN5"/>
<dbReference type="InterPro" id="IPR050518">
    <property type="entry name" value="Rpo3/RPB3_RNA_Pol_subunit"/>
</dbReference>
<evidence type="ECO:0000313" key="8">
    <source>
        <dbReference type="EMBL" id="CAD8058461.1"/>
    </source>
</evidence>
<dbReference type="HAMAP" id="MF_00320">
    <property type="entry name" value="RNApol_arch_Rpo3"/>
    <property type="match status" value="1"/>
</dbReference>
<feature type="domain" description="DNA-directed RNA polymerase RpoA/D/Rpb3-type" evidence="7">
    <location>
        <begin position="42"/>
        <end position="316"/>
    </location>
</feature>
<dbReference type="Pfam" id="PF01000">
    <property type="entry name" value="RNA_pol_A_bac"/>
    <property type="match status" value="1"/>
</dbReference>
<organism evidence="8 9">
    <name type="scientific">Paramecium primaurelia</name>
    <dbReference type="NCBI Taxonomy" id="5886"/>
    <lineage>
        <taxon>Eukaryota</taxon>
        <taxon>Sar</taxon>
        <taxon>Alveolata</taxon>
        <taxon>Ciliophora</taxon>
        <taxon>Intramacronucleata</taxon>
        <taxon>Oligohymenophorea</taxon>
        <taxon>Peniculida</taxon>
        <taxon>Parameciidae</taxon>
        <taxon>Paramecium</taxon>
    </lineage>
</organism>
<comment type="caution">
    <text evidence="8">The sequence shown here is derived from an EMBL/GenBank/DDBJ whole genome shotgun (WGS) entry which is preliminary data.</text>
</comment>
<evidence type="ECO:0000259" key="7">
    <source>
        <dbReference type="SMART" id="SM00662"/>
    </source>
</evidence>
<keyword evidence="4" id="KW-0804">Transcription</keyword>
<protein>
    <recommendedName>
        <fullName evidence="2">DNA-directed RNA polymerases I and III subunit RPAC1</fullName>
    </recommendedName>
</protein>
<comment type="similarity">
    <text evidence="6">Belongs to the archaeal Rpo3/eukaryotic RPB3 RNA polymerase subunit family.</text>
</comment>
<proteinExistence type="inferred from homology"/>
<dbReference type="FunFam" id="2.170.120.12:FF:000003">
    <property type="entry name" value="Dna-directed rna polymerases i and iii subunit"/>
    <property type="match status" value="1"/>
</dbReference>
<dbReference type="InterPro" id="IPR033901">
    <property type="entry name" value="RNAPI/III_AC40"/>
</dbReference>
<dbReference type="Pfam" id="PF01193">
    <property type="entry name" value="RNA_pol_L"/>
    <property type="match status" value="1"/>
</dbReference>
<dbReference type="GO" id="GO:0005736">
    <property type="term" value="C:RNA polymerase I complex"/>
    <property type="evidence" value="ECO:0007669"/>
    <property type="project" value="TreeGrafter"/>
</dbReference>
<name>A0A8S1KVN5_PARPR</name>
<evidence type="ECO:0000256" key="3">
    <source>
        <dbReference type="ARBA" id="ARBA00022478"/>
    </source>
</evidence>
<dbReference type="GO" id="GO:0006351">
    <property type="term" value="P:DNA-templated transcription"/>
    <property type="evidence" value="ECO:0007669"/>
    <property type="project" value="InterPro"/>
</dbReference>
<dbReference type="InterPro" id="IPR011262">
    <property type="entry name" value="DNA-dir_RNA_pol_insert"/>
</dbReference>
<dbReference type="CDD" id="cd07032">
    <property type="entry name" value="RNAP_I_II_AC40"/>
    <property type="match status" value="1"/>
</dbReference>
<dbReference type="InterPro" id="IPR022842">
    <property type="entry name" value="RNAP_Rpo3/Rpb3/RPAC1"/>
</dbReference>
<dbReference type="EMBL" id="CAJJDM010000026">
    <property type="protein sequence ID" value="CAD8058461.1"/>
    <property type="molecule type" value="Genomic_DNA"/>
</dbReference>
<dbReference type="GO" id="GO:0003677">
    <property type="term" value="F:DNA binding"/>
    <property type="evidence" value="ECO:0007669"/>
    <property type="project" value="InterPro"/>
</dbReference>
<evidence type="ECO:0000313" key="9">
    <source>
        <dbReference type="Proteomes" id="UP000688137"/>
    </source>
</evidence>
<dbReference type="NCBIfam" id="NF001988">
    <property type="entry name" value="PRK00783.1"/>
    <property type="match status" value="1"/>
</dbReference>
<keyword evidence="5" id="KW-0539">Nucleus</keyword>
<dbReference type="Proteomes" id="UP000688137">
    <property type="component" value="Unassembled WGS sequence"/>
</dbReference>
<dbReference type="InterPro" id="IPR011263">
    <property type="entry name" value="DNA-dir_RNA_pol_RpoA/D/Rpb3"/>
</dbReference>
<comment type="subcellular location">
    <subcellularLocation>
        <location evidence="1">Nucleus</location>
    </subcellularLocation>
</comment>
<dbReference type="OMA" id="MFPEVVF"/>
<evidence type="ECO:0000256" key="5">
    <source>
        <dbReference type="ARBA" id="ARBA00023242"/>
    </source>
</evidence>
<dbReference type="GO" id="GO:0003899">
    <property type="term" value="F:DNA-directed RNA polymerase activity"/>
    <property type="evidence" value="ECO:0007669"/>
    <property type="project" value="InterPro"/>
</dbReference>
<keyword evidence="9" id="KW-1185">Reference proteome</keyword>
<dbReference type="PANTHER" id="PTHR11800:SF13">
    <property type="entry name" value="DNA-DIRECTED RNA POLYMERASES I AND III SUBUNIT RPAC1"/>
    <property type="match status" value="1"/>
</dbReference>